<dbReference type="PROSITE" id="PS50968">
    <property type="entry name" value="BIOTINYL_LIPOYL"/>
    <property type="match status" value="1"/>
</dbReference>
<dbReference type="PROSITE" id="PS00189">
    <property type="entry name" value="LIPOYL"/>
    <property type="match status" value="1"/>
</dbReference>
<comment type="subunit">
    <text evidence="3">The glycine cleavage system is composed of four proteins: P, T, L and H.</text>
</comment>
<dbReference type="Proteomes" id="UP001499979">
    <property type="component" value="Unassembled WGS sequence"/>
</dbReference>
<reference evidence="6" key="1">
    <citation type="journal article" date="2019" name="Int. J. Syst. Evol. Microbiol.">
        <title>The Global Catalogue of Microorganisms (GCM) 10K type strain sequencing project: providing services to taxonomists for standard genome sequencing and annotation.</title>
        <authorList>
            <consortium name="The Broad Institute Genomics Platform"/>
            <consortium name="The Broad Institute Genome Sequencing Center for Infectious Disease"/>
            <person name="Wu L."/>
            <person name="Ma J."/>
        </authorList>
    </citation>
    <scope>NUCLEOTIDE SEQUENCE [LARGE SCALE GENOMIC DNA]</scope>
    <source>
        <strain evidence="6">JCM 11813</strain>
    </source>
</reference>
<comment type="similarity">
    <text evidence="1 3">Belongs to the GcvH family.</text>
</comment>
<proteinExistence type="inferred from homology"/>
<evidence type="ECO:0000256" key="2">
    <source>
        <dbReference type="ARBA" id="ARBA00022823"/>
    </source>
</evidence>
<dbReference type="InterPro" id="IPR002930">
    <property type="entry name" value="GCV_H"/>
</dbReference>
<dbReference type="NCBIfam" id="TIGR00527">
    <property type="entry name" value="gcvH"/>
    <property type="match status" value="1"/>
</dbReference>
<dbReference type="InterPro" id="IPR033753">
    <property type="entry name" value="GCV_H/Fam206"/>
</dbReference>
<organism evidence="5 6">
    <name type="scientific">Nocardioides aquiterrae</name>
    <dbReference type="NCBI Taxonomy" id="203799"/>
    <lineage>
        <taxon>Bacteria</taxon>
        <taxon>Bacillati</taxon>
        <taxon>Actinomycetota</taxon>
        <taxon>Actinomycetes</taxon>
        <taxon>Propionibacteriales</taxon>
        <taxon>Nocardioidaceae</taxon>
        <taxon>Nocardioides</taxon>
    </lineage>
</organism>
<evidence type="ECO:0000313" key="5">
    <source>
        <dbReference type="EMBL" id="GAA1141099.1"/>
    </source>
</evidence>
<comment type="caution">
    <text evidence="5">The sequence shown here is derived from an EMBL/GenBank/DDBJ whole genome shotgun (WGS) entry which is preliminary data.</text>
</comment>
<dbReference type="InterPro" id="IPR000089">
    <property type="entry name" value="Biotin_lipoyl"/>
</dbReference>
<evidence type="ECO:0000259" key="4">
    <source>
        <dbReference type="PROSITE" id="PS50968"/>
    </source>
</evidence>
<dbReference type="Pfam" id="PF01597">
    <property type="entry name" value="GCV_H"/>
    <property type="match status" value="1"/>
</dbReference>
<dbReference type="InterPro" id="IPR011053">
    <property type="entry name" value="Single_hybrid_motif"/>
</dbReference>
<sequence length="128" mass="13688">MYPDDLKYTSEHEWVREPGEQEGSVRIGITHYAQDALGDIVYVSLPEVGETVGAGTTCGELESTKSVSDVYAPVSGEVVARNDALDATPELVNNDPYGGGWLFEVVPSDRAELDGLMDATAYESSLGS</sequence>
<evidence type="ECO:0000256" key="3">
    <source>
        <dbReference type="HAMAP-Rule" id="MF_00272"/>
    </source>
</evidence>
<dbReference type="HAMAP" id="MF_00272">
    <property type="entry name" value="GcvH"/>
    <property type="match status" value="1"/>
</dbReference>
<feature type="modified residue" description="N6-lipoyllysine" evidence="3">
    <location>
        <position position="65"/>
    </location>
</feature>
<dbReference type="PANTHER" id="PTHR11715:SF3">
    <property type="entry name" value="GLYCINE CLEAVAGE SYSTEM H PROTEIN-RELATED"/>
    <property type="match status" value="1"/>
</dbReference>
<evidence type="ECO:0000313" key="6">
    <source>
        <dbReference type="Proteomes" id="UP001499979"/>
    </source>
</evidence>
<keyword evidence="2 3" id="KW-0450">Lipoyl</keyword>
<keyword evidence="6" id="KW-1185">Reference proteome</keyword>
<dbReference type="RefSeq" id="WP_343907573.1">
    <property type="nucleotide sequence ID" value="NZ_BAAAJE010000007.1"/>
</dbReference>
<comment type="cofactor">
    <cofactor evidence="3">
        <name>(R)-lipoate</name>
        <dbReference type="ChEBI" id="CHEBI:83088"/>
    </cofactor>
    <text evidence="3">Binds 1 lipoyl cofactor covalently.</text>
</comment>
<dbReference type="NCBIfam" id="NF002270">
    <property type="entry name" value="PRK01202.1"/>
    <property type="match status" value="1"/>
</dbReference>
<dbReference type="InterPro" id="IPR003016">
    <property type="entry name" value="2-oxoA_DH_lipoyl-BS"/>
</dbReference>
<dbReference type="SUPFAM" id="SSF51230">
    <property type="entry name" value="Single hybrid motif"/>
    <property type="match status" value="1"/>
</dbReference>
<evidence type="ECO:0000256" key="1">
    <source>
        <dbReference type="ARBA" id="ARBA00009249"/>
    </source>
</evidence>
<dbReference type="Gene3D" id="2.40.50.100">
    <property type="match status" value="1"/>
</dbReference>
<dbReference type="EMBL" id="BAAAJE010000007">
    <property type="protein sequence ID" value="GAA1141099.1"/>
    <property type="molecule type" value="Genomic_DNA"/>
</dbReference>
<accession>A0ABP4EWR6</accession>
<comment type="function">
    <text evidence="3">The glycine cleavage system catalyzes the degradation of glycine. The H protein shuttles the methylamine group of glycine from the P protein to the T protein.</text>
</comment>
<dbReference type="CDD" id="cd06848">
    <property type="entry name" value="GCS_H"/>
    <property type="match status" value="1"/>
</dbReference>
<protein>
    <recommendedName>
        <fullName evidence="3">Glycine cleavage system H protein</fullName>
    </recommendedName>
</protein>
<feature type="domain" description="Lipoyl-binding" evidence="4">
    <location>
        <begin position="24"/>
        <end position="106"/>
    </location>
</feature>
<dbReference type="InterPro" id="IPR017453">
    <property type="entry name" value="GCV_H_sub"/>
</dbReference>
<gene>
    <name evidence="3 5" type="primary">gcvH</name>
    <name evidence="5" type="ORF">GCM10009606_20720</name>
</gene>
<name>A0ABP4EWR6_9ACTN</name>
<dbReference type="PANTHER" id="PTHR11715">
    <property type="entry name" value="GLYCINE CLEAVAGE SYSTEM H PROTEIN"/>
    <property type="match status" value="1"/>
</dbReference>